<feature type="domain" description="SLH" evidence="4">
    <location>
        <begin position="1203"/>
        <end position="1266"/>
    </location>
</feature>
<evidence type="ECO:0000256" key="1">
    <source>
        <dbReference type="ARBA" id="ARBA00022729"/>
    </source>
</evidence>
<evidence type="ECO:0000259" key="4">
    <source>
        <dbReference type="PROSITE" id="PS51272"/>
    </source>
</evidence>
<keyword evidence="1 3" id="KW-0732">Signal</keyword>
<name>A0ABN8GC95_9BACL</name>
<dbReference type="InterPro" id="IPR004843">
    <property type="entry name" value="Calcineurin-like_PHP"/>
</dbReference>
<dbReference type="InterPro" id="IPR015914">
    <property type="entry name" value="PAPs_N"/>
</dbReference>
<dbReference type="InterPro" id="IPR029052">
    <property type="entry name" value="Metallo-depent_PP-like"/>
</dbReference>
<dbReference type="Pfam" id="PF00149">
    <property type="entry name" value="Metallophos"/>
    <property type="match status" value="1"/>
</dbReference>
<dbReference type="EMBL" id="CAKMMF010000005">
    <property type="protein sequence ID" value="CAH1199165.1"/>
    <property type="molecule type" value="Genomic_DNA"/>
</dbReference>
<feature type="domain" description="SLH" evidence="4">
    <location>
        <begin position="1144"/>
        <end position="1202"/>
    </location>
</feature>
<dbReference type="PROSITE" id="PS51272">
    <property type="entry name" value="SLH"/>
    <property type="match status" value="3"/>
</dbReference>
<feature type="domain" description="SLH" evidence="4">
    <location>
        <begin position="1270"/>
        <end position="1325"/>
    </location>
</feature>
<evidence type="ECO:0000256" key="2">
    <source>
        <dbReference type="SAM" id="MobiDB-lite"/>
    </source>
</evidence>
<feature type="region of interest" description="Disordered" evidence="2">
    <location>
        <begin position="917"/>
        <end position="946"/>
    </location>
</feature>
<dbReference type="Proteomes" id="UP000838686">
    <property type="component" value="Unassembled WGS sequence"/>
</dbReference>
<protein>
    <recommendedName>
        <fullName evidence="4">SLH domain-containing protein</fullName>
    </recommendedName>
</protein>
<dbReference type="InterPro" id="IPR036278">
    <property type="entry name" value="Sialidase_sf"/>
</dbReference>
<dbReference type="PANTHER" id="PTHR45867:SF3">
    <property type="entry name" value="ACID PHOSPHATASE TYPE 7"/>
    <property type="match status" value="1"/>
</dbReference>
<dbReference type="InterPro" id="IPR008963">
    <property type="entry name" value="Purple_acid_Pase-like_N"/>
</dbReference>
<dbReference type="SUPFAM" id="SSF49363">
    <property type="entry name" value="Purple acid phosphatase, N-terminal domain"/>
    <property type="match status" value="1"/>
</dbReference>
<dbReference type="Gene3D" id="3.60.21.10">
    <property type="match status" value="1"/>
</dbReference>
<evidence type="ECO:0000313" key="6">
    <source>
        <dbReference type="Proteomes" id="UP000838686"/>
    </source>
</evidence>
<dbReference type="InterPro" id="IPR001119">
    <property type="entry name" value="SLH_dom"/>
</dbReference>
<organism evidence="5 6">
    <name type="scientific">Paenibacillus plantiphilus</name>
    <dbReference type="NCBI Taxonomy" id="2905650"/>
    <lineage>
        <taxon>Bacteria</taxon>
        <taxon>Bacillati</taxon>
        <taxon>Bacillota</taxon>
        <taxon>Bacilli</taxon>
        <taxon>Bacillales</taxon>
        <taxon>Paenibacillaceae</taxon>
        <taxon>Paenibacillus</taxon>
    </lineage>
</organism>
<dbReference type="Gene3D" id="2.60.40.10">
    <property type="entry name" value="Immunoglobulins"/>
    <property type="match status" value="1"/>
</dbReference>
<dbReference type="RefSeq" id="WP_236339606.1">
    <property type="nucleotide sequence ID" value="NZ_CAKMMF010000005.1"/>
</dbReference>
<dbReference type="InterPro" id="IPR013783">
    <property type="entry name" value="Ig-like_fold"/>
</dbReference>
<reference evidence="5" key="1">
    <citation type="submission" date="2022-01" db="EMBL/GenBank/DDBJ databases">
        <authorList>
            <person name="Criscuolo A."/>
        </authorList>
    </citation>
    <scope>NUCLEOTIDE SEQUENCE</scope>
    <source>
        <strain evidence="5">CIP111893</strain>
    </source>
</reference>
<dbReference type="PANTHER" id="PTHR45867">
    <property type="entry name" value="PURPLE ACID PHOSPHATASE"/>
    <property type="match status" value="1"/>
</dbReference>
<feature type="compositionally biased region" description="Pro residues" evidence="2">
    <location>
        <begin position="925"/>
        <end position="937"/>
    </location>
</feature>
<feature type="chain" id="PRO_5046687316" description="SLH domain-containing protein" evidence="3">
    <location>
        <begin position="27"/>
        <end position="1325"/>
    </location>
</feature>
<evidence type="ECO:0000313" key="5">
    <source>
        <dbReference type="EMBL" id="CAH1199165.1"/>
    </source>
</evidence>
<dbReference type="SUPFAM" id="SSF50939">
    <property type="entry name" value="Sialidases"/>
    <property type="match status" value="1"/>
</dbReference>
<feature type="signal peptide" evidence="3">
    <location>
        <begin position="1"/>
        <end position="26"/>
    </location>
</feature>
<keyword evidence="6" id="KW-1185">Reference proteome</keyword>
<proteinExistence type="predicted"/>
<dbReference type="Gene3D" id="2.60.40.380">
    <property type="entry name" value="Purple acid phosphatase-like, N-terminal"/>
    <property type="match status" value="1"/>
</dbReference>
<dbReference type="SUPFAM" id="SSF56300">
    <property type="entry name" value="Metallo-dependent phosphatases"/>
    <property type="match status" value="1"/>
</dbReference>
<evidence type="ECO:0000256" key="3">
    <source>
        <dbReference type="SAM" id="SignalP"/>
    </source>
</evidence>
<sequence>MREKLWCKLLLVVMLLNMLLPVTGYAATGSSVTIGWTGNLTKLSAPQGKDLQTSNIQAEVWIDGVTDKPGQGASLLVELGYKHETGTDYTWKTISYYGDVGNNDTYRGRFTPDQLGKWNYTMRVSGDNGATWSNTKVESLNVVDASEIPAATVDNVVQLTDLVGWHSVNQVTNAVYGDVLVSGITDESGKGNAMAAQLGYKHESETDYTWVDAEYAEDAGSYDRYKGSFTPDKPGQWQYAMRFSLDDRATWDNKILGPKLFKVIQAEDLDKPYHITLSWTQDPKHTQTITWKTETSITNSQVLYAKKAEEAAFPAQALTVHAAQELFKSQQNGKAGEYSQAHVFSATLIGLEPGETYIYRVGDGTNWSDTYSFTTEAEQTEPFTFFVMGDSQSGRQEEPDYAIWGEVAKKAITDYPEAKFLLNAGDIVENDTFEHWHKWFEASEGVVDKLPSMPTTGNHEYYLGYGNNGQAGGFTDLFKVPANGPDRLKGTVYSFDYGDVHFVMLNSQQREANENQQQQAPTGDILEEQKAWLDKDLSMTDKPWKVVMYHKASYFSRDGRTTDAEPVKQAFQPIIDKHHVNVVFTAHDHTMTRTYPIHNNNFVNSTNEGTVYYIVGRTGNKNYYDTRKMVWDAYYNNMLEQPNYVAVQVDKDRLNIKMIGLDGTLYDEYVIDKAGTEMPQAELPKLPIDWTGNLAQLADGFDLGQHSVTEAVYAEVNAKDSTQFKGRGVHVRAQLGYKLEGSAEYTWIDASYSEDAGNNDKYSAAFKPGKAGIWQYAMRFSGDAGDTWTMTAPKSFTAVGTPVGIVDEAGGLTQISNNTLINTAVNASAEVSVTGVTLGKGQGAGVKAQLGYKAAGSADYTWVDAVYSGDTDMDKKDQYKGTFAPNKTGSWTYVMRFSADEGATWSMTETKSFTAIANSSTSTPTPTPTPTPAPTTPATPGTKSVTPILNKETGVAESIIDQKTIDTALAAAVQEQGRKKIALTIEPVEGTTQYRQTFPAPLLSSSKEDTVIEIDTEFAKLQLPSNMFDGMNVQTDSVSISVAKVDPSRLDSKVASQISGRPVIELHAYAGNKQIEWSNIQAPVTVSFKYAPTAEELQNKEKITVWYIDSTNAIIPVTNAIYNASTGEIAFTITHFSYYAAAYAPKTFADLGAFPWAKHAIEVMASKGIVNGRSEAAFDPAAAVTRADFVKLLVAALDLKDKASGTFPDVSKEAYYYETVAIAKDLGIVKGDEKGNFNPNQHITRQDVMVMTARAMRIASKLETGTQEVLLAFKDGQQVSGYAGADVAALIEAGVINGDDGQIHPFNTASRAEAAMILYRVYNNR</sequence>
<dbReference type="Pfam" id="PF00395">
    <property type="entry name" value="SLH"/>
    <property type="match status" value="3"/>
</dbReference>
<gene>
    <name evidence="5" type="ORF">PAECIP111893_01249</name>
</gene>
<comment type="caution">
    <text evidence="5">The sequence shown here is derived from an EMBL/GenBank/DDBJ whole genome shotgun (WGS) entry which is preliminary data.</text>
</comment>
<accession>A0ABN8GC95</accession>
<dbReference type="Pfam" id="PF16656">
    <property type="entry name" value="Pur_ac_phosph_N"/>
    <property type="match status" value="1"/>
</dbReference>